<dbReference type="Pfam" id="PF17853">
    <property type="entry name" value="GGDEF_2"/>
    <property type="match status" value="1"/>
</dbReference>
<dbReference type="InterPro" id="IPR011006">
    <property type="entry name" value="CheY-like_superfamily"/>
</dbReference>
<evidence type="ECO:0000259" key="9">
    <source>
        <dbReference type="PROSITE" id="PS01124"/>
    </source>
</evidence>
<evidence type="ECO:0000256" key="1">
    <source>
        <dbReference type="ARBA" id="ARBA00004496"/>
    </source>
</evidence>
<dbReference type="GO" id="GO:0003700">
    <property type="term" value="F:DNA-binding transcription factor activity"/>
    <property type="evidence" value="ECO:0007669"/>
    <property type="project" value="InterPro"/>
</dbReference>
<keyword evidence="5" id="KW-0805">Transcription regulation</keyword>
<dbReference type="InterPro" id="IPR009057">
    <property type="entry name" value="Homeodomain-like_sf"/>
</dbReference>
<comment type="caution">
    <text evidence="11">The sequence shown here is derived from an EMBL/GenBank/DDBJ whole genome shotgun (WGS) entry which is preliminary data.</text>
</comment>
<keyword evidence="6" id="KW-0238">DNA-binding</keyword>
<dbReference type="Gene3D" id="3.40.50.2300">
    <property type="match status" value="1"/>
</dbReference>
<dbReference type="AlphaFoldDB" id="A0A4S4BQV5"/>
<dbReference type="PROSITE" id="PS50110">
    <property type="entry name" value="RESPONSE_REGULATORY"/>
    <property type="match status" value="1"/>
</dbReference>
<dbReference type="PANTHER" id="PTHR42713:SF3">
    <property type="entry name" value="TRANSCRIPTIONAL REGULATORY PROTEIN HPTR"/>
    <property type="match status" value="1"/>
</dbReference>
<evidence type="ECO:0000256" key="8">
    <source>
        <dbReference type="PROSITE-ProRule" id="PRU00169"/>
    </source>
</evidence>
<keyword evidence="4" id="KW-0902">Two-component regulatory system</keyword>
<evidence type="ECO:0000256" key="5">
    <source>
        <dbReference type="ARBA" id="ARBA00023015"/>
    </source>
</evidence>
<evidence type="ECO:0000256" key="4">
    <source>
        <dbReference type="ARBA" id="ARBA00023012"/>
    </source>
</evidence>
<dbReference type="Pfam" id="PF00072">
    <property type="entry name" value="Response_reg"/>
    <property type="match status" value="1"/>
</dbReference>
<keyword evidence="7" id="KW-0804">Transcription</keyword>
<reference evidence="11 12" key="1">
    <citation type="submission" date="2019-04" db="EMBL/GenBank/DDBJ databases">
        <title>Cohnella sp. nov. isolated from preserved vegetables.</title>
        <authorList>
            <person name="Lin S.-Y."/>
            <person name="Hung M.-H."/>
            <person name="Young C.-C."/>
        </authorList>
    </citation>
    <scope>NUCLEOTIDE SEQUENCE [LARGE SCALE GENOMIC DNA]</scope>
    <source>
        <strain evidence="11 12">CC-MHH1044</strain>
    </source>
</reference>
<evidence type="ECO:0000256" key="3">
    <source>
        <dbReference type="ARBA" id="ARBA00022553"/>
    </source>
</evidence>
<dbReference type="EMBL" id="SSOB01000020">
    <property type="protein sequence ID" value="THF77334.1"/>
    <property type="molecule type" value="Genomic_DNA"/>
</dbReference>
<sequence length="523" mass="59922">MYRTLLVDDERIILDGISSMIDWSRCRTELIGTAQNGIAAYERIVADSPDIVITDIRMPGLDGLELVAKTHASHPHIRFIVLSGFSEFEYANRAMQYGVKHYLLKPTNEHKIAAALEEIVAELDAAQDQRNFIANMKQRYRKIVPHVKEQLLKEFVTNKTYGIQDLNYYRELFGYDIERPVQLLLFQIEGAAEFEFLFAVKNIAEDILDATVLSTTVSNHALILIEEPTSEEALQEQLNRIRQTFLQYYKLDITIAVSSLGEMVRARALYQETLQCLNYRFYLGEGGIITATDILPPASQPMGAMGDYEFDEERILLPIRSGHLQEAEEVLAELFDPLRSAQLDIGMVRTYAIQQFIALIRLDDPQRLNENYKKLPLLLETNTLQAMQDFLLATVREITKRYYEQNVVKHTSIVRKVIDIINEQLGNPDLSLNFVAGEMLYMNADYLGKLFKKETGEKFSNFVMKSRMKLAAQLISEQSDIKIFELAERLGFGDNPQYFSQVFKKQFGCTPSEYMKGSENSGF</sequence>
<protein>
    <submittedName>
        <fullName evidence="11">Response regulator</fullName>
    </submittedName>
</protein>
<dbReference type="SUPFAM" id="SSF46689">
    <property type="entry name" value="Homeodomain-like"/>
    <property type="match status" value="1"/>
</dbReference>
<dbReference type="GO" id="GO:0000160">
    <property type="term" value="P:phosphorelay signal transduction system"/>
    <property type="evidence" value="ECO:0007669"/>
    <property type="project" value="UniProtKB-KW"/>
</dbReference>
<dbReference type="SMART" id="SM00448">
    <property type="entry name" value="REC"/>
    <property type="match status" value="1"/>
</dbReference>
<keyword evidence="3 8" id="KW-0597">Phosphoprotein</keyword>
<dbReference type="OrthoDB" id="9794370at2"/>
<dbReference type="PANTHER" id="PTHR42713">
    <property type="entry name" value="HISTIDINE KINASE-RELATED"/>
    <property type="match status" value="1"/>
</dbReference>
<dbReference type="Gene3D" id="1.10.10.60">
    <property type="entry name" value="Homeodomain-like"/>
    <property type="match status" value="2"/>
</dbReference>
<feature type="domain" description="Response regulatory" evidence="10">
    <location>
        <begin position="3"/>
        <end position="120"/>
    </location>
</feature>
<evidence type="ECO:0000256" key="6">
    <source>
        <dbReference type="ARBA" id="ARBA00023125"/>
    </source>
</evidence>
<evidence type="ECO:0000259" key="10">
    <source>
        <dbReference type="PROSITE" id="PS50110"/>
    </source>
</evidence>
<dbReference type="Proteomes" id="UP000310636">
    <property type="component" value="Unassembled WGS sequence"/>
</dbReference>
<dbReference type="PROSITE" id="PS01124">
    <property type="entry name" value="HTH_ARAC_FAMILY_2"/>
    <property type="match status" value="1"/>
</dbReference>
<evidence type="ECO:0000313" key="12">
    <source>
        <dbReference type="Proteomes" id="UP000310636"/>
    </source>
</evidence>
<dbReference type="Pfam" id="PF12833">
    <property type="entry name" value="HTH_18"/>
    <property type="match status" value="1"/>
</dbReference>
<dbReference type="InterPro" id="IPR018060">
    <property type="entry name" value="HTH_AraC"/>
</dbReference>
<dbReference type="GO" id="GO:0005737">
    <property type="term" value="C:cytoplasm"/>
    <property type="evidence" value="ECO:0007669"/>
    <property type="project" value="UniProtKB-SubCell"/>
</dbReference>
<dbReference type="InterPro" id="IPR051552">
    <property type="entry name" value="HptR"/>
</dbReference>
<dbReference type="InterPro" id="IPR001789">
    <property type="entry name" value="Sig_transdc_resp-reg_receiver"/>
</dbReference>
<organism evidence="11 12">
    <name type="scientific">Cohnella fermenti</name>
    <dbReference type="NCBI Taxonomy" id="2565925"/>
    <lineage>
        <taxon>Bacteria</taxon>
        <taxon>Bacillati</taxon>
        <taxon>Bacillota</taxon>
        <taxon>Bacilli</taxon>
        <taxon>Bacillales</taxon>
        <taxon>Paenibacillaceae</taxon>
        <taxon>Cohnella</taxon>
    </lineage>
</organism>
<comment type="subcellular location">
    <subcellularLocation>
        <location evidence="1">Cytoplasm</location>
    </subcellularLocation>
</comment>
<dbReference type="CDD" id="cd17536">
    <property type="entry name" value="REC_YesN-like"/>
    <property type="match status" value="1"/>
</dbReference>
<dbReference type="InterPro" id="IPR041522">
    <property type="entry name" value="CdaR_GGDEF"/>
</dbReference>
<name>A0A4S4BQV5_9BACL</name>
<feature type="domain" description="HTH araC/xylS-type" evidence="9">
    <location>
        <begin position="415"/>
        <end position="517"/>
    </location>
</feature>
<dbReference type="GO" id="GO:0043565">
    <property type="term" value="F:sequence-specific DNA binding"/>
    <property type="evidence" value="ECO:0007669"/>
    <property type="project" value="InterPro"/>
</dbReference>
<evidence type="ECO:0000256" key="2">
    <source>
        <dbReference type="ARBA" id="ARBA00022490"/>
    </source>
</evidence>
<dbReference type="SUPFAM" id="SSF52172">
    <property type="entry name" value="CheY-like"/>
    <property type="match status" value="1"/>
</dbReference>
<accession>A0A4S4BQV5</accession>
<gene>
    <name evidence="11" type="ORF">E6C55_16860</name>
</gene>
<dbReference type="SMART" id="SM00342">
    <property type="entry name" value="HTH_ARAC"/>
    <property type="match status" value="1"/>
</dbReference>
<proteinExistence type="predicted"/>
<evidence type="ECO:0000256" key="7">
    <source>
        <dbReference type="ARBA" id="ARBA00023163"/>
    </source>
</evidence>
<keyword evidence="12" id="KW-1185">Reference proteome</keyword>
<evidence type="ECO:0000313" key="11">
    <source>
        <dbReference type="EMBL" id="THF77334.1"/>
    </source>
</evidence>
<keyword evidence="2" id="KW-0963">Cytoplasm</keyword>
<feature type="modified residue" description="4-aspartylphosphate" evidence="8">
    <location>
        <position position="55"/>
    </location>
</feature>
<dbReference type="RefSeq" id="WP_136370979.1">
    <property type="nucleotide sequence ID" value="NZ_SSOB01000020.1"/>
</dbReference>